<feature type="region of interest" description="Disordered" evidence="11">
    <location>
        <begin position="119"/>
        <end position="173"/>
    </location>
</feature>
<evidence type="ECO:0000259" key="13">
    <source>
        <dbReference type="PROSITE" id="PS51843"/>
    </source>
</evidence>
<feature type="domain" description="Nuclear receptor" evidence="12">
    <location>
        <begin position="45"/>
        <end position="120"/>
    </location>
</feature>
<dbReference type="PROSITE" id="PS51843">
    <property type="entry name" value="NR_LBD"/>
    <property type="match status" value="1"/>
</dbReference>
<reference evidence="14" key="1">
    <citation type="submission" date="2020-05" db="UniProtKB">
        <authorList>
            <consortium name="EnsemblMetazoa"/>
        </authorList>
    </citation>
    <scope>IDENTIFICATION</scope>
    <source>
        <strain evidence="14">USDA</strain>
    </source>
</reference>
<dbReference type="SUPFAM" id="SSF48508">
    <property type="entry name" value="Nuclear receptor ligand-binding domain"/>
    <property type="match status" value="1"/>
</dbReference>
<sequence length="637" mass="70405">MGTSGFQAEDKYFVNHTQQTHGAGGCGAVAGSASSAANSSNNMNVELCLVCGDRASGRHYGAISCEGCKGFFKRSIRKQLGYQCRGAMNCEINKHHRNRCQFCRLQKCLASGMRSDSVQHERKPILDKKDPMSSASTSQAVQSLTVGGGGSGAGAASMKSNTSPQFQPRSKLSPSLFNHNLSAAAAATNAAAAFSTTAAAGIFPMGLNFAELTQTLMLATQQQQQQAHHHHQQQQQQQQQQQHQHHQQLSSQSSSSSNKHISYSPEPKHHIDDNDDEEDDTFDNTTSLCLQNLSTTATNNNNQSINFNLEALAPNPPTAVSFIQTQLDKRVIDKALQLLQPIKQQLDSMPTGGNGLSIKNELNEDDEMGDQSGNEDDFNDSRDMDDGQEFIVNETVFENELISSNYASFNLQTPTLVSSYFNVHYVCESGSRIIFLTVVWLRKVPAFVELPQRAQVALLRSSWPSLLAISVAQVRNLSQRTIINTLISNVRQMADVDKIEPLKIKKLSEHIARLNSFIQNIQSLECSDMEYALLRLTCLFNALCFLRRKDHCLRTYVQRVQQSSLNSLRKLIMSQDLSAYEADERFNSLVLNLMPLSALESDCVEDLFFSNLVGQVQIDNMIPYIVTLSNSVGSLNC</sequence>
<evidence type="ECO:0000256" key="6">
    <source>
        <dbReference type="ARBA" id="ARBA00023125"/>
    </source>
</evidence>
<organism evidence="14 15">
    <name type="scientific">Stomoxys calcitrans</name>
    <name type="common">Stable fly</name>
    <name type="synonym">Conops calcitrans</name>
    <dbReference type="NCBI Taxonomy" id="35570"/>
    <lineage>
        <taxon>Eukaryota</taxon>
        <taxon>Metazoa</taxon>
        <taxon>Ecdysozoa</taxon>
        <taxon>Arthropoda</taxon>
        <taxon>Hexapoda</taxon>
        <taxon>Insecta</taxon>
        <taxon>Pterygota</taxon>
        <taxon>Neoptera</taxon>
        <taxon>Endopterygota</taxon>
        <taxon>Diptera</taxon>
        <taxon>Brachycera</taxon>
        <taxon>Muscomorpha</taxon>
        <taxon>Muscoidea</taxon>
        <taxon>Muscidae</taxon>
        <taxon>Stomoxys</taxon>
    </lineage>
</organism>
<evidence type="ECO:0008006" key="16">
    <source>
        <dbReference type="Google" id="ProtNLM"/>
    </source>
</evidence>
<evidence type="ECO:0000256" key="4">
    <source>
        <dbReference type="ARBA" id="ARBA00022833"/>
    </source>
</evidence>
<evidence type="ECO:0000256" key="5">
    <source>
        <dbReference type="ARBA" id="ARBA00023015"/>
    </source>
</evidence>
<evidence type="ECO:0000256" key="11">
    <source>
        <dbReference type="SAM" id="MobiDB-lite"/>
    </source>
</evidence>
<dbReference type="SUPFAM" id="SSF57716">
    <property type="entry name" value="Glucocorticoid receptor-like (DNA-binding domain)"/>
    <property type="match status" value="1"/>
</dbReference>
<dbReference type="GO" id="GO:0003700">
    <property type="term" value="F:DNA-binding transcription factor activity"/>
    <property type="evidence" value="ECO:0007669"/>
    <property type="project" value="InterPro"/>
</dbReference>
<dbReference type="GO" id="GO:0043565">
    <property type="term" value="F:sequence-specific DNA binding"/>
    <property type="evidence" value="ECO:0007669"/>
    <property type="project" value="InterPro"/>
</dbReference>
<evidence type="ECO:0000313" key="14">
    <source>
        <dbReference type="EnsemblMetazoa" id="SCAU010339-PA"/>
    </source>
</evidence>
<keyword evidence="15" id="KW-1185">Reference proteome</keyword>
<dbReference type="GO" id="GO:0008270">
    <property type="term" value="F:zinc ion binding"/>
    <property type="evidence" value="ECO:0007669"/>
    <property type="project" value="UniProtKB-KW"/>
</dbReference>
<dbReference type="SMART" id="SM00430">
    <property type="entry name" value="HOLI"/>
    <property type="match status" value="1"/>
</dbReference>
<dbReference type="VEuPathDB" id="VectorBase:SCAU010339"/>
<keyword evidence="6 10" id="KW-0238">DNA-binding</keyword>
<dbReference type="PRINTS" id="PR00398">
    <property type="entry name" value="STRDHORMONER"/>
</dbReference>
<feature type="compositionally biased region" description="Polar residues" evidence="11">
    <location>
        <begin position="158"/>
        <end position="173"/>
    </location>
</feature>
<dbReference type="Pfam" id="PF00104">
    <property type="entry name" value="Hormone_recep"/>
    <property type="match status" value="1"/>
</dbReference>
<evidence type="ECO:0000256" key="1">
    <source>
        <dbReference type="ARBA" id="ARBA00004123"/>
    </source>
</evidence>
<feature type="region of interest" description="Disordered" evidence="11">
    <location>
        <begin position="346"/>
        <end position="384"/>
    </location>
</feature>
<feature type="compositionally biased region" description="Acidic residues" evidence="11">
    <location>
        <begin position="363"/>
        <end position="378"/>
    </location>
</feature>
<dbReference type="FunFam" id="3.30.50.10:FF:000015">
    <property type="entry name" value="Nuclear receptor subfamily 2, group C, member 1"/>
    <property type="match status" value="1"/>
</dbReference>
<dbReference type="Proteomes" id="UP000095300">
    <property type="component" value="Unassembled WGS sequence"/>
</dbReference>
<dbReference type="AlphaFoldDB" id="A0A1I8PR51"/>
<dbReference type="Gene3D" id="1.10.565.10">
    <property type="entry name" value="Retinoid X Receptor"/>
    <property type="match status" value="1"/>
</dbReference>
<accession>A0A1I8PR51</accession>
<gene>
    <name evidence="14" type="primary">106087068</name>
</gene>
<proteinExistence type="inferred from homology"/>
<dbReference type="PRINTS" id="PR00047">
    <property type="entry name" value="STROIDFINGER"/>
</dbReference>
<evidence type="ECO:0000313" key="15">
    <source>
        <dbReference type="Proteomes" id="UP000095300"/>
    </source>
</evidence>
<comment type="subcellular location">
    <subcellularLocation>
        <location evidence="1 10">Nucleus</location>
    </subcellularLocation>
</comment>
<keyword evidence="2 10" id="KW-0479">Metal-binding</keyword>
<dbReference type="KEGG" id="scac:106087068"/>
<dbReference type="STRING" id="35570.A0A1I8PR51"/>
<dbReference type="InterPro" id="IPR001723">
    <property type="entry name" value="Nuclear_hrmn_rcpt"/>
</dbReference>
<feature type="domain" description="NR LBD" evidence="13">
    <location>
        <begin position="397"/>
        <end position="629"/>
    </location>
</feature>
<keyword evidence="9 10" id="KW-0539">Nucleus</keyword>
<keyword evidence="7 10" id="KW-0804">Transcription</keyword>
<evidence type="ECO:0000256" key="2">
    <source>
        <dbReference type="ARBA" id="ARBA00022723"/>
    </source>
</evidence>
<dbReference type="InterPro" id="IPR013088">
    <property type="entry name" value="Znf_NHR/GATA"/>
</dbReference>
<dbReference type="Gene3D" id="3.30.50.10">
    <property type="entry name" value="Erythroid Transcription Factor GATA-1, subunit A"/>
    <property type="match status" value="1"/>
</dbReference>
<feature type="compositionally biased region" description="Basic and acidic residues" evidence="11">
    <location>
        <begin position="119"/>
        <end position="131"/>
    </location>
</feature>
<dbReference type="GO" id="GO:0005634">
    <property type="term" value="C:nucleus"/>
    <property type="evidence" value="ECO:0007669"/>
    <property type="project" value="UniProtKB-SubCell"/>
</dbReference>
<keyword evidence="8 10" id="KW-0675">Receptor</keyword>
<feature type="compositionally biased region" description="Polar residues" evidence="11">
    <location>
        <begin position="133"/>
        <end position="145"/>
    </location>
</feature>
<dbReference type="Pfam" id="PF00105">
    <property type="entry name" value="zf-C4"/>
    <property type="match status" value="1"/>
</dbReference>
<feature type="compositionally biased region" description="Low complexity" evidence="11">
    <location>
        <begin position="233"/>
        <end position="257"/>
    </location>
</feature>
<dbReference type="PROSITE" id="PS51030">
    <property type="entry name" value="NUCLEAR_REC_DBD_2"/>
    <property type="match status" value="1"/>
</dbReference>
<dbReference type="PANTHER" id="PTHR24083">
    <property type="entry name" value="NUCLEAR HORMONE RECEPTOR"/>
    <property type="match status" value="1"/>
</dbReference>
<dbReference type="OrthoDB" id="40902at2759"/>
<dbReference type="InterPro" id="IPR050274">
    <property type="entry name" value="Nuclear_hormone_rcpt_NR2"/>
</dbReference>
<feature type="region of interest" description="Disordered" evidence="11">
    <location>
        <begin position="221"/>
        <end position="283"/>
    </location>
</feature>
<comment type="similarity">
    <text evidence="10">Belongs to the nuclear hormone receptor family.</text>
</comment>
<feature type="compositionally biased region" description="Acidic residues" evidence="11">
    <location>
        <begin position="273"/>
        <end position="282"/>
    </location>
</feature>
<evidence type="ECO:0000256" key="8">
    <source>
        <dbReference type="ARBA" id="ARBA00023170"/>
    </source>
</evidence>
<keyword evidence="4 10" id="KW-0862">Zinc</keyword>
<dbReference type="InterPro" id="IPR000536">
    <property type="entry name" value="Nucl_hrmn_rcpt_lig-bd"/>
</dbReference>
<evidence type="ECO:0000259" key="12">
    <source>
        <dbReference type="PROSITE" id="PS51030"/>
    </source>
</evidence>
<keyword evidence="5 10" id="KW-0805">Transcription regulation</keyword>
<protein>
    <recommendedName>
        <fullName evidence="16">Nuclear hormone receptor HR78</fullName>
    </recommendedName>
</protein>
<evidence type="ECO:0000256" key="7">
    <source>
        <dbReference type="ARBA" id="ARBA00023163"/>
    </source>
</evidence>
<keyword evidence="3 10" id="KW-0863">Zinc-finger</keyword>
<dbReference type="EnsemblMetazoa" id="SCAU010339-RA">
    <property type="protein sequence ID" value="SCAU010339-PA"/>
    <property type="gene ID" value="SCAU010339"/>
</dbReference>
<evidence type="ECO:0000256" key="3">
    <source>
        <dbReference type="ARBA" id="ARBA00022771"/>
    </source>
</evidence>
<name>A0A1I8PR51_STOCA</name>
<evidence type="ECO:0000256" key="9">
    <source>
        <dbReference type="ARBA" id="ARBA00023242"/>
    </source>
</evidence>
<dbReference type="InterPro" id="IPR001628">
    <property type="entry name" value="Znf_hrmn_rcpt"/>
</dbReference>
<evidence type="ECO:0000256" key="10">
    <source>
        <dbReference type="RuleBase" id="RU004334"/>
    </source>
</evidence>
<dbReference type="InterPro" id="IPR035500">
    <property type="entry name" value="NHR-like_dom_sf"/>
</dbReference>
<dbReference type="SMART" id="SM00399">
    <property type="entry name" value="ZnF_C4"/>
    <property type="match status" value="1"/>
</dbReference>
<dbReference type="PROSITE" id="PS00031">
    <property type="entry name" value="NUCLEAR_REC_DBD_1"/>
    <property type="match status" value="1"/>
</dbReference>